<keyword evidence="4" id="KW-0646">Protease inhibitor</keyword>
<dbReference type="SUPFAM" id="SSF50882">
    <property type="entry name" value="beta-Barrel protease inhibitors"/>
    <property type="match status" value="2"/>
</dbReference>
<dbReference type="InterPro" id="IPR016085">
    <property type="entry name" value="Protease_inh_B-barrel_dom"/>
</dbReference>
<gene>
    <name evidence="4" type="ORF">RZS28_19770</name>
</gene>
<keyword evidence="4" id="KW-0614">Plasmid</keyword>
<feature type="domain" description="Alkaline proteinase inhibitor/ Outer membrane lipoprotein Omp19" evidence="3">
    <location>
        <begin position="189"/>
        <end position="285"/>
    </location>
</feature>
<feature type="region of interest" description="Disordered" evidence="2">
    <location>
        <begin position="143"/>
        <end position="172"/>
    </location>
</feature>
<keyword evidence="4" id="KW-0483">Metalloprotease inhibitor</keyword>
<protein>
    <submittedName>
        <fullName evidence="4">AprI/Inh family metalloprotease inhibitor</fullName>
    </submittedName>
</protein>
<dbReference type="InterPro" id="IPR021140">
    <property type="entry name" value="Inh/Omp19"/>
</dbReference>
<keyword evidence="4" id="KW-0481">Metalloenzyme inhibitor</keyword>
<dbReference type="GO" id="GO:0030414">
    <property type="term" value="F:peptidase inhibitor activity"/>
    <property type="evidence" value="ECO:0007669"/>
    <property type="project" value="UniProtKB-KW"/>
</dbReference>
<dbReference type="Proteomes" id="UP001626536">
    <property type="component" value="Plasmid pRX1"/>
</dbReference>
<dbReference type="EMBL" id="CP136863">
    <property type="protein sequence ID" value="WOJ91686.1"/>
    <property type="molecule type" value="Genomic_DNA"/>
</dbReference>
<organism evidence="4 5">
    <name type="scientific">Methylocapsa polymorpha</name>
    <dbReference type="NCBI Taxonomy" id="3080828"/>
    <lineage>
        <taxon>Bacteria</taxon>
        <taxon>Pseudomonadati</taxon>
        <taxon>Pseudomonadota</taxon>
        <taxon>Alphaproteobacteria</taxon>
        <taxon>Hyphomicrobiales</taxon>
        <taxon>Beijerinckiaceae</taxon>
        <taxon>Methylocapsa</taxon>
    </lineage>
</organism>
<dbReference type="Pfam" id="PF02974">
    <property type="entry name" value="Inh"/>
    <property type="match status" value="2"/>
</dbReference>
<geneLocation type="plasmid" evidence="4 5">
    <name>pRX1</name>
</geneLocation>
<name>A0ABZ0HY10_9HYPH</name>
<dbReference type="RefSeq" id="WP_318655113.1">
    <property type="nucleotide sequence ID" value="NZ_CP136863.1"/>
</dbReference>
<evidence type="ECO:0000256" key="1">
    <source>
        <dbReference type="ARBA" id="ARBA00022729"/>
    </source>
</evidence>
<accession>A0ABZ0HY10</accession>
<evidence type="ECO:0000313" key="5">
    <source>
        <dbReference type="Proteomes" id="UP001626536"/>
    </source>
</evidence>
<evidence type="ECO:0000313" key="4">
    <source>
        <dbReference type="EMBL" id="WOJ91686.1"/>
    </source>
</evidence>
<feature type="domain" description="Alkaline proteinase inhibitor/ Outer membrane lipoprotein Omp19" evidence="3">
    <location>
        <begin position="43"/>
        <end position="133"/>
    </location>
</feature>
<sequence length="286" mass="30447">MRTNHEGPRDIRARTAWLAALIFAASLLCCDRALAITLVRAETGQWDLSQDGANKSCRVTLQAGPVTSSRRGLGMPAGCRRALPILARVESWSLVGDDHLDFADTTGEPLLDFTEQSEGYFLASGPQGETYRLVSVERVPQRTPFAASQSGAKPGQETGKAKGQEAGQETGQQPVQIATKGNAPGGAIRPADVAGRYSILREGGKDAGCMLTLDDKEAGRGGNKALLAPACRDQGIVIFDPVGWRISGGRLILTARKGHTTNLDLQADGSWLKDPKEGKSLSLKKQ</sequence>
<dbReference type="Gene3D" id="2.40.128.10">
    <property type="match status" value="2"/>
</dbReference>
<evidence type="ECO:0000256" key="2">
    <source>
        <dbReference type="SAM" id="MobiDB-lite"/>
    </source>
</evidence>
<keyword evidence="5" id="KW-1185">Reference proteome</keyword>
<proteinExistence type="predicted"/>
<keyword evidence="1" id="KW-0732">Signal</keyword>
<reference evidence="4 5" key="1">
    <citation type="submission" date="2023-10" db="EMBL/GenBank/DDBJ databases">
        <title>Novel methanotroph of the genus Methylocapsa from a subarctic wetland.</title>
        <authorList>
            <person name="Belova S.E."/>
            <person name="Oshkin I.Y."/>
            <person name="Miroshnikov K."/>
            <person name="Dedysh S.N."/>
        </authorList>
    </citation>
    <scope>NUCLEOTIDE SEQUENCE [LARGE SCALE GENOMIC DNA]</scope>
    <source>
        <strain evidence="4 5">RX1</strain>
        <plasmid evidence="4 5">pRX1</plasmid>
    </source>
</reference>
<evidence type="ECO:0000259" key="3">
    <source>
        <dbReference type="Pfam" id="PF02974"/>
    </source>
</evidence>